<evidence type="ECO:0000256" key="1">
    <source>
        <dbReference type="SAM" id="Phobius"/>
    </source>
</evidence>
<name>A0A2X2Y6M9_CLOPF</name>
<dbReference type="RefSeq" id="WP_111926506.1">
    <property type="nucleotide sequence ID" value="NZ_CATNYD010000001.1"/>
</dbReference>
<dbReference type="AlphaFoldDB" id="A0A2X2Y6M9"/>
<organism evidence="2 3">
    <name type="scientific">Clostridium perfringens</name>
    <dbReference type="NCBI Taxonomy" id="1502"/>
    <lineage>
        <taxon>Bacteria</taxon>
        <taxon>Bacillati</taxon>
        <taxon>Bacillota</taxon>
        <taxon>Clostridia</taxon>
        <taxon>Eubacteriales</taxon>
        <taxon>Clostridiaceae</taxon>
        <taxon>Clostridium</taxon>
    </lineage>
</organism>
<feature type="transmembrane region" description="Helical" evidence="1">
    <location>
        <begin position="41"/>
        <end position="64"/>
    </location>
</feature>
<keyword evidence="1" id="KW-0812">Transmembrane</keyword>
<keyword evidence="1" id="KW-1133">Transmembrane helix</keyword>
<protein>
    <submittedName>
        <fullName evidence="2">Uncharacterized protein</fullName>
    </submittedName>
</protein>
<evidence type="ECO:0000313" key="3">
    <source>
        <dbReference type="Proteomes" id="UP000249986"/>
    </source>
</evidence>
<proteinExistence type="predicted"/>
<reference evidence="2 3" key="1">
    <citation type="submission" date="2018-06" db="EMBL/GenBank/DDBJ databases">
        <authorList>
            <consortium name="Pathogen Informatics"/>
            <person name="Doyle S."/>
        </authorList>
    </citation>
    <scope>NUCLEOTIDE SEQUENCE [LARGE SCALE GENOMIC DNA]</scope>
    <source>
        <strain evidence="2 3">NCTC10719</strain>
    </source>
</reference>
<sequence>MWFFIQIAIFLTFIIIPIFVGRVIYWFLLVAAVIFTFAMVFVNWLLLIQLGTIYLASSIGFRIITFKENCKK</sequence>
<evidence type="ECO:0000313" key="2">
    <source>
        <dbReference type="EMBL" id="SQB60076.1"/>
    </source>
</evidence>
<dbReference type="EMBL" id="UAWG01000012">
    <property type="protein sequence ID" value="SQB60076.1"/>
    <property type="molecule type" value="Genomic_DNA"/>
</dbReference>
<gene>
    <name evidence="2" type="ORF">NCTC10719_01640</name>
</gene>
<feature type="transmembrane region" description="Helical" evidence="1">
    <location>
        <begin position="7"/>
        <end position="35"/>
    </location>
</feature>
<accession>A0A2X2Y6M9</accession>
<keyword evidence="1" id="KW-0472">Membrane</keyword>
<dbReference type="Proteomes" id="UP000249986">
    <property type="component" value="Unassembled WGS sequence"/>
</dbReference>